<organism evidence="1 2">
    <name type="scientific">Acaryochloris marina (strain MBIC 11017)</name>
    <dbReference type="NCBI Taxonomy" id="329726"/>
    <lineage>
        <taxon>Bacteria</taxon>
        <taxon>Bacillati</taxon>
        <taxon>Cyanobacteriota</taxon>
        <taxon>Cyanophyceae</taxon>
        <taxon>Acaryochloridales</taxon>
        <taxon>Acaryochloridaceae</taxon>
        <taxon>Acaryochloris</taxon>
    </lineage>
</organism>
<protein>
    <submittedName>
        <fullName evidence="1">Uncharacterized protein</fullName>
    </submittedName>
</protein>
<dbReference type="eggNOG" id="ENOG502ZTF1">
    <property type="taxonomic scope" value="Bacteria"/>
</dbReference>
<sequence length="426" mass="47734">MDMNIKSRIYVVILTLLFSNFSTLVKAQIKAEDFDANGNQLVDNSEENNEQQKLVMKLINPSFLEIDIDPADGIVTLEEIKNAFNNDDIEISDPNNNDVKINRLKIANDELNSLRQKNDGQLTLEVANDYISKIVGPPPSIEKDGIAGSGIRLRRDIEDVTILDSLAPIQEADSAILNFTRDFEADNTIFTVRGGLFYPILTEINEEDLEPDKLTLTRYQITPGIEIDRVENSADAFDDEDILTFALNTDFEVQGSSVFPSQYFRGNFLYQTDSNFDSSIFGAQLQWEPKNRHIGLGQAQEIFGDALRFRWRAILETQLATVLDAGNITDRVDGDLLFRAGPKLEIEFFPANREAEFFGRLGLQAEYSFLQNIAGDGETSHLFSSTLSYRLDDTGNANLLVNYRVGDIDLTGQNVNELSIGLGLTF</sequence>
<gene>
    <name evidence="1" type="ordered locus">AM1_3145</name>
</gene>
<dbReference type="KEGG" id="amr:AM1_3145"/>
<dbReference type="AlphaFoldDB" id="B0CEN6"/>
<dbReference type="EMBL" id="CP000828">
    <property type="protein sequence ID" value="ABW28141.1"/>
    <property type="molecule type" value="Genomic_DNA"/>
</dbReference>
<dbReference type="OrthoDB" id="8091029at2"/>
<dbReference type="HOGENOM" id="CLU_643441_0_0_3"/>
<reference evidence="1 2" key="1">
    <citation type="journal article" date="2008" name="Proc. Natl. Acad. Sci. U.S.A.">
        <title>Niche adaptation and genome expansion in the chlorophyll d-producing cyanobacterium Acaryochloris marina.</title>
        <authorList>
            <person name="Swingley W.D."/>
            <person name="Chen M."/>
            <person name="Cheung P.C."/>
            <person name="Conrad A.L."/>
            <person name="Dejesa L.C."/>
            <person name="Hao J."/>
            <person name="Honchak B.M."/>
            <person name="Karbach L.E."/>
            <person name="Kurdoglu A."/>
            <person name="Lahiri S."/>
            <person name="Mastrian S.D."/>
            <person name="Miyashita H."/>
            <person name="Page L."/>
            <person name="Ramakrishna P."/>
            <person name="Satoh S."/>
            <person name="Sattley W.M."/>
            <person name="Shimada Y."/>
            <person name="Taylor H.L."/>
            <person name="Tomo T."/>
            <person name="Tsuchiya T."/>
            <person name="Wang Z.T."/>
            <person name="Raymond J."/>
            <person name="Mimuro M."/>
            <person name="Blankenship R.E."/>
            <person name="Touchman J.W."/>
        </authorList>
    </citation>
    <scope>NUCLEOTIDE SEQUENCE [LARGE SCALE GENOMIC DNA]</scope>
    <source>
        <strain evidence="2">MBIC 11017</strain>
    </source>
</reference>
<evidence type="ECO:0000313" key="2">
    <source>
        <dbReference type="Proteomes" id="UP000000268"/>
    </source>
</evidence>
<dbReference type="Proteomes" id="UP000000268">
    <property type="component" value="Chromosome"/>
</dbReference>
<name>B0CEN6_ACAM1</name>
<accession>B0CEN6</accession>
<proteinExistence type="predicted"/>
<evidence type="ECO:0000313" key="1">
    <source>
        <dbReference type="EMBL" id="ABW28141.1"/>
    </source>
</evidence>
<keyword evidence="2" id="KW-1185">Reference proteome</keyword>
<dbReference type="RefSeq" id="WP_012163569.1">
    <property type="nucleotide sequence ID" value="NC_009925.1"/>
</dbReference>